<evidence type="ECO:0000313" key="3">
    <source>
        <dbReference type="Proteomes" id="UP001634394"/>
    </source>
</evidence>
<keyword evidence="3" id="KW-1185">Reference proteome</keyword>
<evidence type="ECO:0000256" key="1">
    <source>
        <dbReference type="SAM" id="MobiDB-lite"/>
    </source>
</evidence>
<dbReference type="EMBL" id="JBJQND010000018">
    <property type="protein sequence ID" value="KAL3837525.1"/>
    <property type="molecule type" value="Genomic_DNA"/>
</dbReference>
<protein>
    <submittedName>
        <fullName evidence="2">Uncharacterized protein</fullName>
    </submittedName>
</protein>
<name>A0ABD3TLD6_SINWO</name>
<sequence length="71" mass="8232">KRRDLPGYQDAHHQMAQAPNKDASRTNTHYSQPSDDHQLVSVEGQRRMRVMIGLEEIVPCWESTRQCSRPT</sequence>
<accession>A0ABD3TLD6</accession>
<dbReference type="AlphaFoldDB" id="A0ABD3TLD6"/>
<comment type="caution">
    <text evidence="2">The sequence shown here is derived from an EMBL/GenBank/DDBJ whole genome shotgun (WGS) entry which is preliminary data.</text>
</comment>
<gene>
    <name evidence="2" type="ORF">ACJMK2_022876</name>
</gene>
<evidence type="ECO:0000313" key="2">
    <source>
        <dbReference type="EMBL" id="KAL3837525.1"/>
    </source>
</evidence>
<organism evidence="2 3">
    <name type="scientific">Sinanodonta woodiana</name>
    <name type="common">Chinese pond mussel</name>
    <name type="synonym">Anodonta woodiana</name>
    <dbReference type="NCBI Taxonomy" id="1069815"/>
    <lineage>
        <taxon>Eukaryota</taxon>
        <taxon>Metazoa</taxon>
        <taxon>Spiralia</taxon>
        <taxon>Lophotrochozoa</taxon>
        <taxon>Mollusca</taxon>
        <taxon>Bivalvia</taxon>
        <taxon>Autobranchia</taxon>
        <taxon>Heteroconchia</taxon>
        <taxon>Palaeoheterodonta</taxon>
        <taxon>Unionida</taxon>
        <taxon>Unionoidea</taxon>
        <taxon>Unionidae</taxon>
        <taxon>Unioninae</taxon>
        <taxon>Sinanodonta</taxon>
    </lineage>
</organism>
<reference evidence="2 3" key="1">
    <citation type="submission" date="2024-11" db="EMBL/GenBank/DDBJ databases">
        <title>Chromosome-level genome assembly of the freshwater bivalve Anodonta woodiana.</title>
        <authorList>
            <person name="Chen X."/>
        </authorList>
    </citation>
    <scope>NUCLEOTIDE SEQUENCE [LARGE SCALE GENOMIC DNA]</scope>
    <source>
        <strain evidence="2">MN2024</strain>
        <tissue evidence="2">Gills</tissue>
    </source>
</reference>
<feature type="non-terminal residue" evidence="2">
    <location>
        <position position="1"/>
    </location>
</feature>
<proteinExistence type="predicted"/>
<feature type="region of interest" description="Disordered" evidence="1">
    <location>
        <begin position="1"/>
        <end position="39"/>
    </location>
</feature>
<dbReference type="Proteomes" id="UP001634394">
    <property type="component" value="Unassembled WGS sequence"/>
</dbReference>